<protein>
    <submittedName>
        <fullName evidence="2">Uncharacterized protein</fullName>
    </submittedName>
</protein>
<feature type="region of interest" description="Disordered" evidence="1">
    <location>
        <begin position="25"/>
        <end position="60"/>
    </location>
</feature>
<dbReference type="EMBL" id="JASCZI010091096">
    <property type="protein sequence ID" value="MED6148943.1"/>
    <property type="molecule type" value="Genomic_DNA"/>
</dbReference>
<evidence type="ECO:0000256" key="1">
    <source>
        <dbReference type="SAM" id="MobiDB-lite"/>
    </source>
</evidence>
<dbReference type="Proteomes" id="UP001341840">
    <property type="component" value="Unassembled WGS sequence"/>
</dbReference>
<evidence type="ECO:0000313" key="2">
    <source>
        <dbReference type="EMBL" id="MED6148943.1"/>
    </source>
</evidence>
<accession>A0ABU6TLV0</accession>
<gene>
    <name evidence="2" type="ORF">PIB30_057686</name>
</gene>
<keyword evidence="3" id="KW-1185">Reference proteome</keyword>
<feature type="compositionally biased region" description="Basic and acidic residues" evidence="1">
    <location>
        <begin position="25"/>
        <end position="34"/>
    </location>
</feature>
<name>A0ABU6TLV0_9FABA</name>
<reference evidence="2 3" key="1">
    <citation type="journal article" date="2023" name="Plants (Basel)">
        <title>Bridging the Gap: Combining Genomics and Transcriptomics Approaches to Understand Stylosanthes scabra, an Orphan Legume from the Brazilian Caatinga.</title>
        <authorList>
            <person name="Ferreira-Neto J.R.C."/>
            <person name="da Silva M.D."/>
            <person name="Binneck E."/>
            <person name="de Melo N.F."/>
            <person name="da Silva R.H."/>
            <person name="de Melo A.L.T.M."/>
            <person name="Pandolfi V."/>
            <person name="Bustamante F.O."/>
            <person name="Brasileiro-Vidal A.C."/>
            <person name="Benko-Iseppon A.M."/>
        </authorList>
    </citation>
    <scope>NUCLEOTIDE SEQUENCE [LARGE SCALE GENOMIC DNA]</scope>
    <source>
        <tissue evidence="2">Leaves</tissue>
    </source>
</reference>
<proteinExistence type="predicted"/>
<organism evidence="2 3">
    <name type="scientific">Stylosanthes scabra</name>
    <dbReference type="NCBI Taxonomy" id="79078"/>
    <lineage>
        <taxon>Eukaryota</taxon>
        <taxon>Viridiplantae</taxon>
        <taxon>Streptophyta</taxon>
        <taxon>Embryophyta</taxon>
        <taxon>Tracheophyta</taxon>
        <taxon>Spermatophyta</taxon>
        <taxon>Magnoliopsida</taxon>
        <taxon>eudicotyledons</taxon>
        <taxon>Gunneridae</taxon>
        <taxon>Pentapetalae</taxon>
        <taxon>rosids</taxon>
        <taxon>fabids</taxon>
        <taxon>Fabales</taxon>
        <taxon>Fabaceae</taxon>
        <taxon>Papilionoideae</taxon>
        <taxon>50 kb inversion clade</taxon>
        <taxon>dalbergioids sensu lato</taxon>
        <taxon>Dalbergieae</taxon>
        <taxon>Pterocarpus clade</taxon>
        <taxon>Stylosanthes</taxon>
    </lineage>
</organism>
<comment type="caution">
    <text evidence="2">The sequence shown here is derived from an EMBL/GenBank/DDBJ whole genome shotgun (WGS) entry which is preliminary data.</text>
</comment>
<sequence>MLYLLSSSSQSPELRLLFRHRHCDRGSMMKDGGRGRGTASKGRERPKKNTVSGLSSTPTTMTITMTTTTPLFVATDRLHAGLFQMIMILTSCSRVQSSDTAGALRNAAVTTHGMMFEKELKRSRMSSCMEHYKWYAPYLAKHLMKQSTSCGRSGGRDSYSLETMRPTCAILGTLGRRY</sequence>
<evidence type="ECO:0000313" key="3">
    <source>
        <dbReference type="Proteomes" id="UP001341840"/>
    </source>
</evidence>